<keyword evidence="1" id="KW-0812">Transmembrane</keyword>
<keyword evidence="3" id="KW-1185">Reference proteome</keyword>
<comment type="caution">
    <text evidence="2">The sequence shown here is derived from an EMBL/GenBank/DDBJ whole genome shotgun (WGS) entry which is preliminary data.</text>
</comment>
<dbReference type="Proteomes" id="UP000823775">
    <property type="component" value="Unassembled WGS sequence"/>
</dbReference>
<evidence type="ECO:0000313" key="3">
    <source>
        <dbReference type="Proteomes" id="UP000823775"/>
    </source>
</evidence>
<evidence type="ECO:0000256" key="1">
    <source>
        <dbReference type="SAM" id="Phobius"/>
    </source>
</evidence>
<keyword evidence="1" id="KW-0472">Membrane</keyword>
<reference evidence="2 3" key="1">
    <citation type="journal article" date="2021" name="BMC Genomics">
        <title>Datura genome reveals duplications of psychoactive alkaloid biosynthetic genes and high mutation rate following tissue culture.</title>
        <authorList>
            <person name="Rajewski A."/>
            <person name="Carter-House D."/>
            <person name="Stajich J."/>
            <person name="Litt A."/>
        </authorList>
    </citation>
    <scope>NUCLEOTIDE SEQUENCE [LARGE SCALE GENOMIC DNA]</scope>
    <source>
        <strain evidence="2">AR-01</strain>
    </source>
</reference>
<feature type="transmembrane region" description="Helical" evidence="1">
    <location>
        <begin position="6"/>
        <end position="29"/>
    </location>
</feature>
<gene>
    <name evidence="2" type="ORF">HAX54_045919</name>
</gene>
<feature type="non-terminal residue" evidence="2">
    <location>
        <position position="84"/>
    </location>
</feature>
<proteinExistence type="predicted"/>
<dbReference type="EMBL" id="JACEIK010000718">
    <property type="protein sequence ID" value="MCD7461349.1"/>
    <property type="molecule type" value="Genomic_DNA"/>
</dbReference>
<sequence length="84" mass="9310">MVLEEKSLALLGTAATILKYIIAYSFLLFSRDLIITKMIKVSFDDVTNLLGTRPLYESPPEKVNHALLTKGKVQTATAAAVQWQ</sequence>
<evidence type="ECO:0000313" key="2">
    <source>
        <dbReference type="EMBL" id="MCD7461349.1"/>
    </source>
</evidence>
<protein>
    <submittedName>
        <fullName evidence="2">Uncharacterized protein</fullName>
    </submittedName>
</protein>
<organism evidence="2 3">
    <name type="scientific">Datura stramonium</name>
    <name type="common">Jimsonweed</name>
    <name type="synonym">Common thornapple</name>
    <dbReference type="NCBI Taxonomy" id="4076"/>
    <lineage>
        <taxon>Eukaryota</taxon>
        <taxon>Viridiplantae</taxon>
        <taxon>Streptophyta</taxon>
        <taxon>Embryophyta</taxon>
        <taxon>Tracheophyta</taxon>
        <taxon>Spermatophyta</taxon>
        <taxon>Magnoliopsida</taxon>
        <taxon>eudicotyledons</taxon>
        <taxon>Gunneridae</taxon>
        <taxon>Pentapetalae</taxon>
        <taxon>asterids</taxon>
        <taxon>lamiids</taxon>
        <taxon>Solanales</taxon>
        <taxon>Solanaceae</taxon>
        <taxon>Solanoideae</taxon>
        <taxon>Datureae</taxon>
        <taxon>Datura</taxon>
    </lineage>
</organism>
<name>A0ABS8SS81_DATST</name>
<accession>A0ABS8SS81</accession>
<keyword evidence="1" id="KW-1133">Transmembrane helix</keyword>